<proteinExistence type="predicted"/>
<dbReference type="SMART" id="SM00369">
    <property type="entry name" value="LRR_TYP"/>
    <property type="match status" value="7"/>
</dbReference>
<dbReference type="InterPro" id="IPR013783">
    <property type="entry name" value="Ig-like_fold"/>
</dbReference>
<evidence type="ECO:0000256" key="8">
    <source>
        <dbReference type="SAM" id="SignalP"/>
    </source>
</evidence>
<comment type="caution">
    <text evidence="10">The sequence shown here is derived from an EMBL/GenBank/DDBJ whole genome shotgun (WGS) entry which is preliminary data.</text>
</comment>
<evidence type="ECO:0000259" key="9">
    <source>
        <dbReference type="PROSITE" id="PS50835"/>
    </source>
</evidence>
<feature type="domain" description="Ig-like" evidence="9">
    <location>
        <begin position="446"/>
        <end position="536"/>
    </location>
</feature>
<dbReference type="PANTHER" id="PTHR24369">
    <property type="entry name" value="ANTIGEN BSP, PUTATIVE-RELATED"/>
    <property type="match status" value="1"/>
</dbReference>
<dbReference type="SMART" id="SM00409">
    <property type="entry name" value="IG"/>
    <property type="match status" value="1"/>
</dbReference>
<evidence type="ECO:0000256" key="7">
    <source>
        <dbReference type="SAM" id="Phobius"/>
    </source>
</evidence>
<dbReference type="EMBL" id="CAIIXF020000008">
    <property type="protein sequence ID" value="CAH1791302.1"/>
    <property type="molecule type" value="Genomic_DNA"/>
</dbReference>
<keyword evidence="7" id="KW-1133">Transmembrane helix</keyword>
<evidence type="ECO:0000256" key="5">
    <source>
        <dbReference type="ARBA" id="ARBA00023180"/>
    </source>
</evidence>
<dbReference type="InterPro" id="IPR026906">
    <property type="entry name" value="LRR_5"/>
</dbReference>
<accession>A0A8S4PB51</accession>
<evidence type="ECO:0000256" key="6">
    <source>
        <dbReference type="SAM" id="MobiDB-lite"/>
    </source>
</evidence>
<dbReference type="SMART" id="SM00013">
    <property type="entry name" value="LRRNT"/>
    <property type="match status" value="1"/>
</dbReference>
<name>A0A8S4PB51_OWEFU</name>
<sequence>EMLLYHSMLLVLLAVTLPGHNDASTVGPTTAKATTLKPTTMNPTPVKPTTGGPTTTSIIDICPKGCRCPPMGIDKVVNCSGAMLQDVPIGIPNDTTILDLSFNNITKLIGKNSALANLSEMRLLYIKNNALNTIEAGAFEGCRNLSEIHFNNNILSNNGIQPGVFNDTADEMGNLYFEGNEMNENISAEMFKGIKSIVGLFFSNNSFTVLKRGMFKYTNSLKVVTFVGNQIKTIEDGVWNDITSLTSLDLSLNDFSSLSSSMFKGLINLDQLSIQSCSLVNGIEDGAFEDIVNLSYLILENNGLSKLSPNLFIGLAQLTELWLSGNAIEAIDGMVFQYSPSLETVLVNGNSISQVTGSIQNLTKLKLFDLKSNNIKTLRDGFFPNNVTTNLTIDLTMNPLHCNCFLNWIGKMPNDVTVQGICETPHKVSGRDISKVGKSEFVCYKPTITSMTDNLTVSAGSNVTVSCSAEGDPLPTIIWQASKIGVRKVIGPPSDDSLLSNDGSLTITNFSQAYEGNYTCSAISSLTSNSSVRTLTIRIGSHPSSSTWNLTYGQFVGSVIGAVLGTFVLTVVVFLIIQYFRSKRRAGYEQSI</sequence>
<dbReference type="Pfam" id="PF13306">
    <property type="entry name" value="LRR_5"/>
    <property type="match status" value="1"/>
</dbReference>
<evidence type="ECO:0000256" key="2">
    <source>
        <dbReference type="ARBA" id="ARBA00022729"/>
    </source>
</evidence>
<feature type="compositionally biased region" description="Low complexity" evidence="6">
    <location>
        <begin position="28"/>
        <end position="53"/>
    </location>
</feature>
<organism evidence="10 11">
    <name type="scientific">Owenia fusiformis</name>
    <name type="common">Polychaete worm</name>
    <dbReference type="NCBI Taxonomy" id="6347"/>
    <lineage>
        <taxon>Eukaryota</taxon>
        <taxon>Metazoa</taxon>
        <taxon>Spiralia</taxon>
        <taxon>Lophotrochozoa</taxon>
        <taxon>Annelida</taxon>
        <taxon>Polychaeta</taxon>
        <taxon>Sedentaria</taxon>
        <taxon>Canalipalpata</taxon>
        <taxon>Sabellida</taxon>
        <taxon>Oweniida</taxon>
        <taxon>Oweniidae</taxon>
        <taxon>Owenia</taxon>
    </lineage>
</organism>
<dbReference type="InterPro" id="IPR003591">
    <property type="entry name" value="Leu-rich_rpt_typical-subtyp"/>
</dbReference>
<protein>
    <recommendedName>
        <fullName evidence="9">Ig-like domain-containing protein</fullName>
    </recommendedName>
</protein>
<dbReference type="InterPro" id="IPR001611">
    <property type="entry name" value="Leu-rich_rpt"/>
</dbReference>
<evidence type="ECO:0000256" key="1">
    <source>
        <dbReference type="ARBA" id="ARBA00022614"/>
    </source>
</evidence>
<dbReference type="CDD" id="cd00096">
    <property type="entry name" value="Ig"/>
    <property type="match status" value="1"/>
</dbReference>
<keyword evidence="1" id="KW-0433">Leucine-rich repeat</keyword>
<feature type="non-terminal residue" evidence="10">
    <location>
        <position position="1"/>
    </location>
</feature>
<dbReference type="Pfam" id="PF13855">
    <property type="entry name" value="LRR_8"/>
    <property type="match status" value="1"/>
</dbReference>
<feature type="signal peptide" evidence="8">
    <location>
        <begin position="1"/>
        <end position="23"/>
    </location>
</feature>
<dbReference type="SUPFAM" id="SSF52058">
    <property type="entry name" value="L domain-like"/>
    <property type="match status" value="1"/>
</dbReference>
<keyword evidence="3" id="KW-0677">Repeat</keyword>
<evidence type="ECO:0000256" key="3">
    <source>
        <dbReference type="ARBA" id="ARBA00022737"/>
    </source>
</evidence>
<dbReference type="InterPro" id="IPR007110">
    <property type="entry name" value="Ig-like_dom"/>
</dbReference>
<dbReference type="AlphaFoldDB" id="A0A8S4PB51"/>
<keyword evidence="7" id="KW-0472">Membrane</keyword>
<dbReference type="InterPro" id="IPR032675">
    <property type="entry name" value="LRR_dom_sf"/>
</dbReference>
<feature type="region of interest" description="Disordered" evidence="6">
    <location>
        <begin position="26"/>
        <end position="53"/>
    </location>
</feature>
<dbReference type="PANTHER" id="PTHR24369:SF210">
    <property type="entry name" value="CHAOPTIN-RELATED"/>
    <property type="match status" value="1"/>
</dbReference>
<keyword evidence="7" id="KW-0812">Transmembrane</keyword>
<dbReference type="PROSITE" id="PS51450">
    <property type="entry name" value="LRR"/>
    <property type="match status" value="1"/>
</dbReference>
<dbReference type="PROSITE" id="PS50835">
    <property type="entry name" value="IG_LIKE"/>
    <property type="match status" value="1"/>
</dbReference>
<dbReference type="Pfam" id="PF13927">
    <property type="entry name" value="Ig_3"/>
    <property type="match status" value="1"/>
</dbReference>
<dbReference type="InterPro" id="IPR003598">
    <property type="entry name" value="Ig_sub2"/>
</dbReference>
<evidence type="ECO:0000313" key="11">
    <source>
        <dbReference type="Proteomes" id="UP000749559"/>
    </source>
</evidence>
<gene>
    <name evidence="10" type="ORF">OFUS_LOCUS16394</name>
</gene>
<dbReference type="FunFam" id="3.80.10.10:FF:000770">
    <property type="entry name" value="Uncharacterized protein"/>
    <property type="match status" value="1"/>
</dbReference>
<dbReference type="InterPro" id="IPR036179">
    <property type="entry name" value="Ig-like_dom_sf"/>
</dbReference>
<feature type="transmembrane region" description="Helical" evidence="7">
    <location>
        <begin position="555"/>
        <end position="577"/>
    </location>
</feature>
<dbReference type="SMART" id="SM00408">
    <property type="entry name" value="IGc2"/>
    <property type="match status" value="1"/>
</dbReference>
<reference evidence="10" key="1">
    <citation type="submission" date="2022-03" db="EMBL/GenBank/DDBJ databases">
        <authorList>
            <person name="Martin C."/>
        </authorList>
    </citation>
    <scope>NUCLEOTIDE SEQUENCE</scope>
</reference>
<evidence type="ECO:0000313" key="10">
    <source>
        <dbReference type="EMBL" id="CAH1791302.1"/>
    </source>
</evidence>
<dbReference type="SUPFAM" id="SSF48726">
    <property type="entry name" value="Immunoglobulin"/>
    <property type="match status" value="1"/>
</dbReference>
<feature type="chain" id="PRO_5035738035" description="Ig-like domain-containing protein" evidence="8">
    <location>
        <begin position="24"/>
        <end position="592"/>
    </location>
</feature>
<keyword evidence="4" id="KW-1015">Disulfide bond</keyword>
<keyword evidence="2 8" id="KW-0732">Signal</keyword>
<keyword evidence="5" id="KW-0325">Glycoprotein</keyword>
<dbReference type="InterPro" id="IPR000372">
    <property type="entry name" value="LRRNT"/>
</dbReference>
<dbReference type="Proteomes" id="UP000749559">
    <property type="component" value="Unassembled WGS sequence"/>
</dbReference>
<dbReference type="Gene3D" id="3.80.10.10">
    <property type="entry name" value="Ribonuclease Inhibitor"/>
    <property type="match status" value="3"/>
</dbReference>
<dbReference type="OrthoDB" id="6235769at2759"/>
<keyword evidence="11" id="KW-1185">Reference proteome</keyword>
<dbReference type="GO" id="GO:0005886">
    <property type="term" value="C:plasma membrane"/>
    <property type="evidence" value="ECO:0007669"/>
    <property type="project" value="TreeGrafter"/>
</dbReference>
<dbReference type="InterPro" id="IPR003599">
    <property type="entry name" value="Ig_sub"/>
</dbReference>
<dbReference type="InterPro" id="IPR050541">
    <property type="entry name" value="LRR_TM_domain-containing"/>
</dbReference>
<dbReference type="Gene3D" id="2.60.40.10">
    <property type="entry name" value="Immunoglobulins"/>
    <property type="match status" value="1"/>
</dbReference>
<evidence type="ECO:0000256" key="4">
    <source>
        <dbReference type="ARBA" id="ARBA00023157"/>
    </source>
</evidence>